<evidence type="ECO:0000256" key="3">
    <source>
        <dbReference type="ARBA" id="ARBA00022927"/>
    </source>
</evidence>
<accession>A0AAD8N562</accession>
<evidence type="ECO:0000313" key="4">
    <source>
        <dbReference type="EMBL" id="KAK1396422.1"/>
    </source>
</evidence>
<keyword evidence="2" id="KW-0813">Transport</keyword>
<comment type="similarity">
    <text evidence="1">Belongs to the importin alpha family.</text>
</comment>
<reference evidence="4" key="2">
    <citation type="submission" date="2023-05" db="EMBL/GenBank/DDBJ databases">
        <authorList>
            <person name="Schelkunov M.I."/>
        </authorList>
    </citation>
    <scope>NUCLEOTIDE SEQUENCE</scope>
    <source>
        <strain evidence="4">Hsosn_3</strain>
        <tissue evidence="4">Leaf</tissue>
    </source>
</reference>
<dbReference type="Gene3D" id="1.25.10.10">
    <property type="entry name" value="Leucine-rich Repeat Variant"/>
    <property type="match status" value="1"/>
</dbReference>
<comment type="caution">
    <text evidence="4">The sequence shown here is derived from an EMBL/GenBank/DDBJ whole genome shotgun (WGS) entry which is preliminary data.</text>
</comment>
<dbReference type="GO" id="GO:0015031">
    <property type="term" value="P:protein transport"/>
    <property type="evidence" value="ECO:0007669"/>
    <property type="project" value="UniProtKB-KW"/>
</dbReference>
<dbReference type="PANTHER" id="PTHR23316">
    <property type="entry name" value="IMPORTIN ALPHA"/>
    <property type="match status" value="1"/>
</dbReference>
<proteinExistence type="inferred from homology"/>
<keyword evidence="3" id="KW-0653">Protein transport</keyword>
<dbReference type="EMBL" id="JAUIZM010000002">
    <property type="protein sequence ID" value="KAK1396422.1"/>
    <property type="molecule type" value="Genomic_DNA"/>
</dbReference>
<sequence>MAAEILSRLSFNKCSDPIQEAVAVLVEAICNDVDQVAVAAASTSARLAFASSKWINVSHLQAVQNALTKHRTREAETCLTMFLVFVCRGNDLSILFAVAGSALGVVANIVSWGSPLQIQCLVEDCKLMQCLEQKILCSSFKKFQMEGGRIISNIAARSEILIKDMDEAVLTHLLSKLLEADESDVKMEAAWAVFNMHYNVE</sequence>
<dbReference type="Proteomes" id="UP001237642">
    <property type="component" value="Unassembled WGS sequence"/>
</dbReference>
<gene>
    <name evidence="4" type="ORF">POM88_006285</name>
</gene>
<protein>
    <submittedName>
        <fullName evidence="4">Uncharacterized protein</fullName>
    </submittedName>
</protein>
<organism evidence="4 5">
    <name type="scientific">Heracleum sosnowskyi</name>
    <dbReference type="NCBI Taxonomy" id="360622"/>
    <lineage>
        <taxon>Eukaryota</taxon>
        <taxon>Viridiplantae</taxon>
        <taxon>Streptophyta</taxon>
        <taxon>Embryophyta</taxon>
        <taxon>Tracheophyta</taxon>
        <taxon>Spermatophyta</taxon>
        <taxon>Magnoliopsida</taxon>
        <taxon>eudicotyledons</taxon>
        <taxon>Gunneridae</taxon>
        <taxon>Pentapetalae</taxon>
        <taxon>asterids</taxon>
        <taxon>campanulids</taxon>
        <taxon>Apiales</taxon>
        <taxon>Apiaceae</taxon>
        <taxon>Apioideae</taxon>
        <taxon>apioid superclade</taxon>
        <taxon>Tordylieae</taxon>
        <taxon>Tordyliinae</taxon>
        <taxon>Heracleum</taxon>
    </lineage>
</organism>
<evidence type="ECO:0000313" key="5">
    <source>
        <dbReference type="Proteomes" id="UP001237642"/>
    </source>
</evidence>
<dbReference type="AlphaFoldDB" id="A0AAD8N562"/>
<reference evidence="4" key="1">
    <citation type="submission" date="2023-02" db="EMBL/GenBank/DDBJ databases">
        <title>Genome of toxic invasive species Heracleum sosnowskyi carries increased number of genes despite the absence of recent whole-genome duplications.</title>
        <authorList>
            <person name="Schelkunov M."/>
            <person name="Shtratnikova V."/>
            <person name="Makarenko M."/>
            <person name="Klepikova A."/>
            <person name="Omelchenko D."/>
            <person name="Novikova G."/>
            <person name="Obukhova E."/>
            <person name="Bogdanov V."/>
            <person name="Penin A."/>
            <person name="Logacheva M."/>
        </authorList>
    </citation>
    <scope>NUCLEOTIDE SEQUENCE</scope>
    <source>
        <strain evidence="4">Hsosn_3</strain>
        <tissue evidence="4">Leaf</tissue>
    </source>
</reference>
<dbReference type="InterPro" id="IPR016024">
    <property type="entry name" value="ARM-type_fold"/>
</dbReference>
<evidence type="ECO:0000256" key="2">
    <source>
        <dbReference type="ARBA" id="ARBA00022448"/>
    </source>
</evidence>
<dbReference type="InterPro" id="IPR011989">
    <property type="entry name" value="ARM-like"/>
</dbReference>
<evidence type="ECO:0000256" key="1">
    <source>
        <dbReference type="ARBA" id="ARBA00010394"/>
    </source>
</evidence>
<keyword evidence="5" id="KW-1185">Reference proteome</keyword>
<name>A0AAD8N562_9APIA</name>
<dbReference type="SUPFAM" id="SSF48371">
    <property type="entry name" value="ARM repeat"/>
    <property type="match status" value="1"/>
</dbReference>